<dbReference type="EMBL" id="DVNB01000070">
    <property type="protein sequence ID" value="HIU57474.1"/>
    <property type="molecule type" value="Genomic_DNA"/>
</dbReference>
<evidence type="ECO:0000259" key="1">
    <source>
        <dbReference type="PROSITE" id="PS50943"/>
    </source>
</evidence>
<reference evidence="2" key="1">
    <citation type="submission" date="2020-10" db="EMBL/GenBank/DDBJ databases">
        <authorList>
            <person name="Gilroy R."/>
        </authorList>
    </citation>
    <scope>NUCLEOTIDE SEQUENCE</scope>
    <source>
        <strain evidence="2">USAMLcec3-3695</strain>
    </source>
</reference>
<dbReference type="PROSITE" id="PS50943">
    <property type="entry name" value="HTH_CROC1"/>
    <property type="match status" value="1"/>
</dbReference>
<reference evidence="2" key="2">
    <citation type="journal article" date="2021" name="PeerJ">
        <title>Extensive microbial diversity within the chicken gut microbiome revealed by metagenomics and culture.</title>
        <authorList>
            <person name="Gilroy R."/>
            <person name="Ravi A."/>
            <person name="Getino M."/>
            <person name="Pursley I."/>
            <person name="Horton D.L."/>
            <person name="Alikhan N.F."/>
            <person name="Baker D."/>
            <person name="Gharbi K."/>
            <person name="Hall N."/>
            <person name="Watson M."/>
            <person name="Adriaenssens E.M."/>
            <person name="Foster-Nyarko E."/>
            <person name="Jarju S."/>
            <person name="Secka A."/>
            <person name="Antonio M."/>
            <person name="Oren A."/>
            <person name="Chaudhuri R.R."/>
            <person name="La Ragione R."/>
            <person name="Hildebrand F."/>
            <person name="Pallen M.J."/>
        </authorList>
    </citation>
    <scope>NUCLEOTIDE SEQUENCE</scope>
    <source>
        <strain evidence="2">USAMLcec3-3695</strain>
    </source>
</reference>
<accession>A0A9D1MC30</accession>
<dbReference type="AlphaFoldDB" id="A0A9D1MC30"/>
<dbReference type="Pfam" id="PF01381">
    <property type="entry name" value="HTH_3"/>
    <property type="match status" value="1"/>
</dbReference>
<sequence>MIENRRTSIADNPAIGHSWRDVRNAIFTPEEIAESDLRVSLIGELIKARHEKGISQKELERLSGVKQPVIARMEKGTTSPQLETVLKVLAPLGKTLAIVPLDTP</sequence>
<comment type="caution">
    <text evidence="2">The sequence shown here is derived from an EMBL/GenBank/DDBJ whole genome shotgun (WGS) entry which is preliminary data.</text>
</comment>
<dbReference type="GO" id="GO:0003677">
    <property type="term" value="F:DNA binding"/>
    <property type="evidence" value="ECO:0007669"/>
    <property type="project" value="InterPro"/>
</dbReference>
<dbReference type="Gene3D" id="1.10.260.40">
    <property type="entry name" value="lambda repressor-like DNA-binding domains"/>
    <property type="match status" value="1"/>
</dbReference>
<evidence type="ECO:0000313" key="2">
    <source>
        <dbReference type="EMBL" id="HIU57474.1"/>
    </source>
</evidence>
<dbReference type="CDD" id="cd00093">
    <property type="entry name" value="HTH_XRE"/>
    <property type="match status" value="1"/>
</dbReference>
<name>A0A9D1MC30_9FIRM</name>
<evidence type="ECO:0000313" key="3">
    <source>
        <dbReference type="Proteomes" id="UP000824109"/>
    </source>
</evidence>
<organism evidence="2 3">
    <name type="scientific">Candidatus Ornithomonoglobus merdipullorum</name>
    <dbReference type="NCBI Taxonomy" id="2840895"/>
    <lineage>
        <taxon>Bacteria</taxon>
        <taxon>Bacillati</taxon>
        <taxon>Bacillota</taxon>
        <taxon>Clostridia</taxon>
        <taxon>Candidatus Ornithomonoglobus</taxon>
    </lineage>
</organism>
<feature type="domain" description="HTH cro/C1-type" evidence="1">
    <location>
        <begin position="45"/>
        <end position="99"/>
    </location>
</feature>
<dbReference type="SUPFAM" id="SSF47413">
    <property type="entry name" value="lambda repressor-like DNA-binding domains"/>
    <property type="match status" value="1"/>
</dbReference>
<dbReference type="Proteomes" id="UP000824109">
    <property type="component" value="Unassembled WGS sequence"/>
</dbReference>
<dbReference type="InterPro" id="IPR001387">
    <property type="entry name" value="Cro/C1-type_HTH"/>
</dbReference>
<proteinExistence type="predicted"/>
<protein>
    <submittedName>
        <fullName evidence="2">Helix-turn-helix transcriptional regulator</fullName>
    </submittedName>
</protein>
<dbReference type="SMART" id="SM00530">
    <property type="entry name" value="HTH_XRE"/>
    <property type="match status" value="1"/>
</dbReference>
<gene>
    <name evidence="2" type="ORF">IAA61_06640</name>
</gene>
<dbReference type="InterPro" id="IPR010982">
    <property type="entry name" value="Lambda_DNA-bd_dom_sf"/>
</dbReference>